<feature type="non-terminal residue" evidence="2">
    <location>
        <position position="169"/>
    </location>
</feature>
<organism evidence="2 3">
    <name type="scientific">Aquarana catesbeiana</name>
    <name type="common">American bullfrog</name>
    <name type="synonym">Rana catesbeiana</name>
    <dbReference type="NCBI Taxonomy" id="8400"/>
    <lineage>
        <taxon>Eukaryota</taxon>
        <taxon>Metazoa</taxon>
        <taxon>Chordata</taxon>
        <taxon>Craniata</taxon>
        <taxon>Vertebrata</taxon>
        <taxon>Euteleostomi</taxon>
        <taxon>Amphibia</taxon>
        <taxon>Batrachia</taxon>
        <taxon>Anura</taxon>
        <taxon>Neobatrachia</taxon>
        <taxon>Ranoidea</taxon>
        <taxon>Ranidae</taxon>
        <taxon>Aquarana</taxon>
    </lineage>
</organism>
<feature type="region of interest" description="Disordered" evidence="1">
    <location>
        <begin position="74"/>
        <end position="128"/>
    </location>
</feature>
<evidence type="ECO:0000256" key="1">
    <source>
        <dbReference type="SAM" id="MobiDB-lite"/>
    </source>
</evidence>
<proteinExistence type="predicted"/>
<dbReference type="Proteomes" id="UP000228934">
    <property type="component" value="Unassembled WGS sequence"/>
</dbReference>
<dbReference type="EMBL" id="KZ369030">
    <property type="protein sequence ID" value="PIO10642.1"/>
    <property type="molecule type" value="Genomic_DNA"/>
</dbReference>
<keyword evidence="3" id="KW-1185">Reference proteome</keyword>
<sequence length="169" mass="18409">MNCRVPAIQIKVIEKNGMGPPQSITRPFGSGMNIKGNPEPKFKKNCVGVPPNSMSGPSGLVWILRGTLRQNFKKMAWGSPQKSIPDPYLSTQPDRPQEKRGDESAPPPEPYQATCPQHGEDALESKPLCPHVEGNKGLIPTTLAQWLWGSLGEGLIGIWKPPLTSPLLI</sequence>
<protein>
    <submittedName>
        <fullName evidence="2">Uncharacterized protein</fullName>
    </submittedName>
</protein>
<evidence type="ECO:0000313" key="2">
    <source>
        <dbReference type="EMBL" id="PIO10642.1"/>
    </source>
</evidence>
<evidence type="ECO:0000313" key="3">
    <source>
        <dbReference type="Proteomes" id="UP000228934"/>
    </source>
</evidence>
<dbReference type="AlphaFoldDB" id="A0A2G9Q4Z1"/>
<gene>
    <name evidence="2" type="ORF">AB205_0007990</name>
</gene>
<name>A0A2G9Q4Z1_AQUCT</name>
<reference evidence="3" key="1">
    <citation type="journal article" date="2017" name="Nat. Commun.">
        <title>The North American bullfrog draft genome provides insight into hormonal regulation of long noncoding RNA.</title>
        <authorList>
            <person name="Hammond S.A."/>
            <person name="Warren R.L."/>
            <person name="Vandervalk B.P."/>
            <person name="Kucuk E."/>
            <person name="Khan H."/>
            <person name="Gibb E.A."/>
            <person name="Pandoh P."/>
            <person name="Kirk H."/>
            <person name="Zhao Y."/>
            <person name="Jones M."/>
            <person name="Mungall A.J."/>
            <person name="Coope R."/>
            <person name="Pleasance S."/>
            <person name="Moore R.A."/>
            <person name="Holt R.A."/>
            <person name="Round J.M."/>
            <person name="Ohora S."/>
            <person name="Walle B.V."/>
            <person name="Veldhoen N."/>
            <person name="Helbing C.C."/>
            <person name="Birol I."/>
        </authorList>
    </citation>
    <scope>NUCLEOTIDE SEQUENCE [LARGE SCALE GENOMIC DNA]</scope>
</reference>
<accession>A0A2G9Q4Z1</accession>